<gene>
    <name evidence="2" type="ORF">J0A69_11770</name>
</gene>
<proteinExistence type="predicted"/>
<dbReference type="EMBL" id="JAFKCU010000002">
    <property type="protein sequence ID" value="MBN7816114.1"/>
    <property type="molecule type" value="Genomic_DNA"/>
</dbReference>
<evidence type="ECO:0000313" key="3">
    <source>
        <dbReference type="Proteomes" id="UP000664480"/>
    </source>
</evidence>
<feature type="chain" id="PRO_5045717005" evidence="1">
    <location>
        <begin position="21"/>
        <end position="123"/>
    </location>
</feature>
<dbReference type="RefSeq" id="WP_206586747.1">
    <property type="nucleotide sequence ID" value="NZ_JAFKCU010000002.1"/>
</dbReference>
<comment type="caution">
    <text evidence="2">The sequence shown here is derived from an EMBL/GenBank/DDBJ whole genome shotgun (WGS) entry which is preliminary data.</text>
</comment>
<protein>
    <submittedName>
        <fullName evidence="2">Uncharacterized protein</fullName>
    </submittedName>
</protein>
<feature type="signal peptide" evidence="1">
    <location>
        <begin position="1"/>
        <end position="20"/>
    </location>
</feature>
<reference evidence="2 3" key="1">
    <citation type="submission" date="2021-03" db="EMBL/GenBank/DDBJ databases">
        <title>novel species isolated from a fishpond in China.</title>
        <authorList>
            <person name="Lu H."/>
            <person name="Cai Z."/>
        </authorList>
    </citation>
    <scope>NUCLEOTIDE SEQUENCE [LARGE SCALE GENOMIC DNA]</scope>
    <source>
        <strain evidence="2 3">YJ13C</strain>
    </source>
</reference>
<keyword evidence="1" id="KW-0732">Signal</keyword>
<accession>A0ABS3CKD0</accession>
<organism evidence="2 3">
    <name type="scientific">Algoriphagus pacificus</name>
    <dbReference type="NCBI Taxonomy" id="2811234"/>
    <lineage>
        <taxon>Bacteria</taxon>
        <taxon>Pseudomonadati</taxon>
        <taxon>Bacteroidota</taxon>
        <taxon>Cytophagia</taxon>
        <taxon>Cytophagales</taxon>
        <taxon>Cyclobacteriaceae</taxon>
        <taxon>Algoriphagus</taxon>
    </lineage>
</organism>
<dbReference type="Proteomes" id="UP000664480">
    <property type="component" value="Unassembled WGS sequence"/>
</dbReference>
<sequence>MKFLYATVLLFAAFTFKVSAQEAEVLEKIDPKFDLKISPFLSDSLKVHPINPIEDLKPYAQLRSLEDKNGRVIPLNREIHFINPQEQSFMDPMPMAKLEGYSNMPFVQFDNDKNYTLLIKPFK</sequence>
<evidence type="ECO:0000313" key="2">
    <source>
        <dbReference type="EMBL" id="MBN7816114.1"/>
    </source>
</evidence>
<name>A0ABS3CKD0_9BACT</name>
<keyword evidence="3" id="KW-1185">Reference proteome</keyword>
<evidence type="ECO:0000256" key="1">
    <source>
        <dbReference type="SAM" id="SignalP"/>
    </source>
</evidence>